<dbReference type="RefSeq" id="WP_013681908.1">
    <property type="nucleotide sequence ID" value="NC_015318.1"/>
</dbReference>
<keyword evidence="5 6" id="KW-0472">Membrane</keyword>
<feature type="transmembrane region" description="Helical" evidence="6">
    <location>
        <begin position="81"/>
        <end position="99"/>
    </location>
</feature>
<evidence type="ECO:0000256" key="6">
    <source>
        <dbReference type="RuleBase" id="RU363058"/>
    </source>
</evidence>
<dbReference type="Pfam" id="PF01384">
    <property type="entry name" value="PHO4"/>
    <property type="match status" value="1"/>
</dbReference>
<dbReference type="PANTHER" id="PTHR11101">
    <property type="entry name" value="PHOSPHATE TRANSPORTER"/>
    <property type="match status" value="1"/>
</dbReference>
<evidence type="ECO:0000256" key="4">
    <source>
        <dbReference type="ARBA" id="ARBA00022989"/>
    </source>
</evidence>
<dbReference type="GO" id="GO:0035435">
    <property type="term" value="P:phosphate ion transmembrane transport"/>
    <property type="evidence" value="ECO:0007669"/>
    <property type="project" value="TreeGrafter"/>
</dbReference>
<evidence type="ECO:0000256" key="1">
    <source>
        <dbReference type="ARBA" id="ARBA00004141"/>
    </source>
</evidence>
<name>F2LVT3_HIPMA</name>
<dbReference type="EMBL" id="CP002606">
    <property type="protein sequence ID" value="AEA33867.1"/>
    <property type="molecule type" value="Genomic_DNA"/>
</dbReference>
<evidence type="ECO:0000313" key="7">
    <source>
        <dbReference type="EMBL" id="AEA33867.1"/>
    </source>
</evidence>
<protein>
    <recommendedName>
        <fullName evidence="6">Phosphate transporter</fullName>
    </recommendedName>
</protein>
<dbReference type="GO" id="GO:0016020">
    <property type="term" value="C:membrane"/>
    <property type="evidence" value="ECO:0007669"/>
    <property type="project" value="UniProtKB-SubCell"/>
</dbReference>
<keyword evidence="4 6" id="KW-1133">Transmembrane helix</keyword>
<dbReference type="STRING" id="760142.Hipma_0897"/>
<feature type="transmembrane region" description="Helical" evidence="6">
    <location>
        <begin position="39"/>
        <end position="60"/>
    </location>
</feature>
<evidence type="ECO:0000313" key="8">
    <source>
        <dbReference type="Proteomes" id="UP000008139"/>
    </source>
</evidence>
<feature type="transmembrane region" description="Helical" evidence="6">
    <location>
        <begin position="388"/>
        <end position="409"/>
    </location>
</feature>
<feature type="transmembrane region" description="Helical" evidence="6">
    <location>
        <begin position="137"/>
        <end position="159"/>
    </location>
</feature>
<keyword evidence="3 6" id="KW-0812">Transmembrane</keyword>
<dbReference type="InterPro" id="IPR001204">
    <property type="entry name" value="Phos_transporter"/>
</dbReference>
<feature type="transmembrane region" description="Helical" evidence="6">
    <location>
        <begin position="179"/>
        <end position="197"/>
    </location>
</feature>
<feature type="transmembrane region" description="Helical" evidence="6">
    <location>
        <begin position="252"/>
        <end position="270"/>
    </location>
</feature>
<dbReference type="PANTHER" id="PTHR11101:SF80">
    <property type="entry name" value="PHOSPHATE TRANSPORTER"/>
    <property type="match status" value="1"/>
</dbReference>
<feature type="transmembrane region" description="Helical" evidence="6">
    <location>
        <begin position="209"/>
        <end position="231"/>
    </location>
</feature>
<comment type="similarity">
    <text evidence="6">Belongs to the inorganic phosphate transporter (PiT) (TC 2.A.20) family.</text>
</comment>
<dbReference type="Proteomes" id="UP000008139">
    <property type="component" value="Chromosome"/>
</dbReference>
<dbReference type="FunCoup" id="F2LVT3">
    <property type="interactions" value="335"/>
</dbReference>
<organism evidence="7 8">
    <name type="scientific">Hippea maritima (strain ATCC 700847 / DSM 10411 / MH2)</name>
    <dbReference type="NCBI Taxonomy" id="760142"/>
    <lineage>
        <taxon>Bacteria</taxon>
        <taxon>Pseudomonadati</taxon>
        <taxon>Campylobacterota</taxon>
        <taxon>Desulfurellia</taxon>
        <taxon>Desulfurellales</taxon>
        <taxon>Hippeaceae</taxon>
        <taxon>Hippea</taxon>
    </lineage>
</organism>
<gene>
    <name evidence="7" type="ordered locus">Hipma_0897</name>
</gene>
<feature type="transmembrane region" description="Helical" evidence="6">
    <location>
        <begin position="299"/>
        <end position="325"/>
    </location>
</feature>
<dbReference type="eggNOG" id="COG0306">
    <property type="taxonomic scope" value="Bacteria"/>
</dbReference>
<dbReference type="AlphaFoldDB" id="F2LVT3"/>
<evidence type="ECO:0000256" key="5">
    <source>
        <dbReference type="ARBA" id="ARBA00023136"/>
    </source>
</evidence>
<feature type="transmembrane region" description="Helical" evidence="6">
    <location>
        <begin position="363"/>
        <end position="381"/>
    </location>
</feature>
<dbReference type="HOGENOM" id="CLU_015355_3_3_7"/>
<keyword evidence="8" id="KW-1185">Reference proteome</keyword>
<dbReference type="InParanoid" id="F2LVT3"/>
<accession>F2LVT3</accession>
<keyword evidence="2 6" id="KW-0813">Transport</keyword>
<dbReference type="OrthoDB" id="9779554at2"/>
<reference evidence="8" key="2">
    <citation type="submission" date="2011-03" db="EMBL/GenBank/DDBJ databases">
        <title>The complete genome of Hippea maritima DSM 10411.</title>
        <authorList>
            <consortium name="US DOE Joint Genome Institute (JGI-PGF)"/>
            <person name="Lucas S."/>
            <person name="Copeland A."/>
            <person name="Lapidus A."/>
            <person name="Bruce D."/>
            <person name="Goodwin L."/>
            <person name="Pitluck S."/>
            <person name="Peters L."/>
            <person name="Kyrpides N."/>
            <person name="Mavromatis K."/>
            <person name="Pagani I."/>
            <person name="Ivanova N."/>
            <person name="Mikhailova N."/>
            <person name="Lu M."/>
            <person name="Detter J.C."/>
            <person name="Tapia R."/>
            <person name="Han C."/>
            <person name="Land M."/>
            <person name="Hauser L."/>
            <person name="Markowitz V."/>
            <person name="Cheng J.-F."/>
            <person name="Hugenholtz P."/>
            <person name="Woyke T."/>
            <person name="Wu D."/>
            <person name="Spring S."/>
            <person name="Schroeder M."/>
            <person name="Brambilla E."/>
            <person name="Klenk H.-P."/>
            <person name="Eisen J.A."/>
        </authorList>
    </citation>
    <scope>NUCLEOTIDE SEQUENCE [LARGE SCALE GENOMIC DNA]</scope>
    <source>
        <strain evidence="8">ATCC 700847 / DSM 10411 / MH2</strain>
    </source>
</reference>
<keyword evidence="6" id="KW-0592">Phosphate transport</keyword>
<evidence type="ECO:0000256" key="2">
    <source>
        <dbReference type="ARBA" id="ARBA00022448"/>
    </source>
</evidence>
<evidence type="ECO:0000256" key="3">
    <source>
        <dbReference type="ARBA" id="ARBA00022692"/>
    </source>
</evidence>
<comment type="subcellular location">
    <subcellularLocation>
        <location evidence="1 6">Membrane</location>
        <topology evidence="1 6">Multi-pass membrane protein</topology>
    </subcellularLocation>
</comment>
<sequence>MSPLLILLLAAAFGFYMAWNIGANDVANAMGTSVGARSLSFKQAIIVAAIFEFSGAILVGNHVSLTVAKGIVSPFSYRYDAMVFAYGMLATLLSAALWVNMATKLGMPVSTTHSIVGGVMGFGIVTQGFGSIEWGKVITIVLSWIVSPISGGIISFFIFLFISKKILSNEKPVIAAKRYAPFLAFMVSMVLVFSMLYKGLKNLHLNFSFVNSLLIATAVSIVFYGIIYKIVSGIPVDTTLPYKRRYPQVERIFAILQVITASYMAFSHGANDVANAVGPLMGAVYAKALTAHQHLSMPIWVLSVGAVGIVAGLSMYGYKVILVVGRRITDMTPSRGFAAEFGAATTVLVCSKMGLPISTTHTLVGSVIGVGLARGIGALNLKVLKDIIVSWLLTLPIAAALSAAIFLVLKGLFLS</sequence>
<reference evidence="7 8" key="1">
    <citation type="journal article" date="2011" name="Stand. Genomic Sci.">
        <title>Complete genome sequence of the thermophilic sulfur-reducer Hippea maritima type strain (MH(2)).</title>
        <authorList>
            <person name="Huntemann M."/>
            <person name="Lu M."/>
            <person name="Nolan M."/>
            <person name="Lapidus A."/>
            <person name="Lucas S."/>
            <person name="Hammon N."/>
            <person name="Deshpande S."/>
            <person name="Cheng J.F."/>
            <person name="Tapia R."/>
            <person name="Han C."/>
            <person name="Goodwin L."/>
            <person name="Pitluck S."/>
            <person name="Liolios K."/>
            <person name="Pagani I."/>
            <person name="Ivanova N."/>
            <person name="Ovchinikova G."/>
            <person name="Pati A."/>
            <person name="Chen A."/>
            <person name="Palaniappan K."/>
            <person name="Land M."/>
            <person name="Hauser L."/>
            <person name="Jeffries C.D."/>
            <person name="Detter J.C."/>
            <person name="Brambilla E.M."/>
            <person name="Rohde M."/>
            <person name="Spring S."/>
            <person name="Goker M."/>
            <person name="Woyke T."/>
            <person name="Bristow J."/>
            <person name="Eisen J.A."/>
            <person name="Markowitz V."/>
            <person name="Hugenholtz P."/>
            <person name="Kyrpides N.C."/>
            <person name="Klenk H.P."/>
            <person name="Mavromatis K."/>
        </authorList>
    </citation>
    <scope>NUCLEOTIDE SEQUENCE [LARGE SCALE GENOMIC DNA]</scope>
    <source>
        <strain evidence="8">ATCC 700847 / DSM 10411 / MH2</strain>
    </source>
</reference>
<proteinExistence type="inferred from homology"/>
<dbReference type="GO" id="GO:0005315">
    <property type="term" value="F:phosphate transmembrane transporter activity"/>
    <property type="evidence" value="ECO:0007669"/>
    <property type="project" value="InterPro"/>
</dbReference>
<dbReference type="KEGG" id="hmr:Hipma_0897"/>